<dbReference type="EMBL" id="RCMV01000693">
    <property type="protein sequence ID" value="KAG3213846.1"/>
    <property type="molecule type" value="Genomic_DNA"/>
</dbReference>
<gene>
    <name evidence="1" type="ORF">PC113_g13574</name>
    <name evidence="2" type="ORF">PC115_g15407</name>
    <name evidence="3" type="ORF">PC118_g9945</name>
    <name evidence="4" type="ORF">PC129_g15233</name>
</gene>
<reference evidence="1" key="1">
    <citation type="submission" date="2018-10" db="EMBL/GenBank/DDBJ databases">
        <title>Effector identification in a new, highly contiguous assembly of the strawberry crown rot pathogen Phytophthora cactorum.</title>
        <authorList>
            <person name="Armitage A.D."/>
            <person name="Nellist C.F."/>
            <person name="Bates H."/>
            <person name="Vickerstaff R.J."/>
            <person name="Harrison R.J."/>
        </authorList>
    </citation>
    <scope>NUCLEOTIDE SEQUENCE</scope>
    <source>
        <strain evidence="1">15-7</strain>
        <strain evidence="2">4032</strain>
        <strain evidence="3">P415</strain>
        <strain evidence="4">P421</strain>
    </source>
</reference>
<dbReference type="Proteomes" id="UP000697107">
    <property type="component" value="Unassembled WGS sequence"/>
</dbReference>
<dbReference type="Proteomes" id="UP000774804">
    <property type="component" value="Unassembled WGS sequence"/>
</dbReference>
<dbReference type="EMBL" id="RCMG01000445">
    <property type="protein sequence ID" value="KAG2854143.1"/>
    <property type="molecule type" value="Genomic_DNA"/>
</dbReference>
<dbReference type="VEuPathDB" id="FungiDB:PC110_g10426"/>
<dbReference type="Proteomes" id="UP000735874">
    <property type="component" value="Unassembled WGS sequence"/>
</dbReference>
<organism evidence="1 5">
    <name type="scientific">Phytophthora cactorum</name>
    <dbReference type="NCBI Taxonomy" id="29920"/>
    <lineage>
        <taxon>Eukaryota</taxon>
        <taxon>Sar</taxon>
        <taxon>Stramenopiles</taxon>
        <taxon>Oomycota</taxon>
        <taxon>Peronosporomycetes</taxon>
        <taxon>Peronosporales</taxon>
        <taxon>Peronosporaceae</taxon>
        <taxon>Phytophthora</taxon>
    </lineage>
</organism>
<dbReference type="EMBL" id="RCMI01000626">
    <property type="protein sequence ID" value="KAG2903172.1"/>
    <property type="molecule type" value="Genomic_DNA"/>
</dbReference>
<evidence type="ECO:0000313" key="5">
    <source>
        <dbReference type="Proteomes" id="UP000735874"/>
    </source>
</evidence>
<evidence type="ECO:0000313" key="2">
    <source>
        <dbReference type="EMBL" id="KAG2903172.1"/>
    </source>
</evidence>
<dbReference type="EMBL" id="RCML01000278">
    <property type="protein sequence ID" value="KAG2982477.1"/>
    <property type="molecule type" value="Genomic_DNA"/>
</dbReference>
<comment type="caution">
    <text evidence="1">The sequence shown here is derived from an EMBL/GenBank/DDBJ whole genome shotgun (WGS) entry which is preliminary data.</text>
</comment>
<sequence>MERRPAYLSLTLAEKHALCQKNKFELSLSHSELAGWATHHFHTVQGLKRTSVQGILKRSAEFTALQDAQCGRKHR</sequence>
<accession>A0A8T0YWP9</accession>
<evidence type="ECO:0000313" key="1">
    <source>
        <dbReference type="EMBL" id="KAG2854143.1"/>
    </source>
</evidence>
<protein>
    <submittedName>
        <fullName evidence="1">Uncharacterized protein</fullName>
    </submittedName>
</protein>
<name>A0A8T0YWP9_9STRA</name>
<dbReference type="Proteomes" id="UP000760860">
    <property type="component" value="Unassembled WGS sequence"/>
</dbReference>
<evidence type="ECO:0000313" key="3">
    <source>
        <dbReference type="EMBL" id="KAG2982477.1"/>
    </source>
</evidence>
<evidence type="ECO:0000313" key="4">
    <source>
        <dbReference type="EMBL" id="KAG3213846.1"/>
    </source>
</evidence>
<proteinExistence type="predicted"/>
<dbReference type="AlphaFoldDB" id="A0A8T0YWP9"/>